<dbReference type="Pfam" id="PF00665">
    <property type="entry name" value="rve"/>
    <property type="match status" value="1"/>
</dbReference>
<feature type="domain" description="Integrase catalytic" evidence="3">
    <location>
        <begin position="981"/>
        <end position="1098"/>
    </location>
</feature>
<dbReference type="InterPro" id="IPR001584">
    <property type="entry name" value="Integrase_cat-core"/>
</dbReference>
<dbReference type="PANTHER" id="PTHR42648:SF32">
    <property type="entry name" value="RIBONUCLEASE H-LIKE DOMAIN, GAG-PRE-INTEGRASE DOMAIN PROTEIN-RELATED"/>
    <property type="match status" value="1"/>
</dbReference>
<comment type="caution">
    <text evidence="4">The sequence shown here is derived from an EMBL/GenBank/DDBJ whole genome shotgun (WGS) entry which is preliminary data.</text>
</comment>
<evidence type="ECO:0000256" key="1">
    <source>
        <dbReference type="SAM" id="Coils"/>
    </source>
</evidence>
<dbReference type="Proteomes" id="UP001151760">
    <property type="component" value="Unassembled WGS sequence"/>
</dbReference>
<evidence type="ECO:0000313" key="4">
    <source>
        <dbReference type="EMBL" id="GJT75908.1"/>
    </source>
</evidence>
<gene>
    <name evidence="4" type="ORF">Tco_1042633</name>
</gene>
<feature type="region of interest" description="Disordered" evidence="2">
    <location>
        <begin position="69"/>
        <end position="117"/>
    </location>
</feature>
<dbReference type="InterPro" id="IPR012337">
    <property type="entry name" value="RNaseH-like_sf"/>
</dbReference>
<keyword evidence="1" id="KW-0175">Coiled coil</keyword>
<feature type="compositionally biased region" description="Polar residues" evidence="2">
    <location>
        <begin position="87"/>
        <end position="98"/>
    </location>
</feature>
<protein>
    <submittedName>
        <fullName evidence="4">Uncharacterized mitochondrial protein-like protein</fullName>
    </submittedName>
</protein>
<feature type="coiled-coil region" evidence="1">
    <location>
        <begin position="373"/>
        <end position="403"/>
    </location>
</feature>
<sequence>MANLKFVDTHNMVAFLSKPEESDGFEQIFWSTVKAKTINGEVQLHALVDGKKIIITESTVRRDLQLEDAEELDEGSANPSDPHHTPTFIQPSPQPQKTQKLRKPKIKDTQVPQPCDPTENVAYEAVHKELGDSLVPRNHSNDSLLARGNTLRSDEDRLKLEELMELCTNLQNRVLDLEKTKTTQTNNIASLKRRVKKLEKKNRSRTHKLKRLYKVGLTARVESSRDQESLGEDASKQGRINAIDADDDITLVSVQDDADKEMFDVDALNGEEVFVAGQNENVVKEVVDAAQVSTAATTIIITTEEITLAQALKALKTSKPKVKGIFFQEPGKSTITTTISSQQSQDKGKGIMIEEPVKPTKKKDLIRLGEEVALKLQAEFDEEERLIREKAEKEQEANIALIETWDDIEAKINVDYQLAERLQVQEQEELSVEEKATLFQQILEKRRKHFAAKRAEEKINKPPTKDQQRKIMCTYLKNMEGYKLNDLKLKDFNSIQEMFDKAFKMTTKKKKVEDDKETTELKQCLVIIPDEEDVIINAIPLAVKSPSIVGWKIHKEGRKSYYQIIRADGKSQMYMIFSHMLKSFDREDLETLYKLIYMLVEKKYPLTPSTLTMMLEKKLMIDYESEMAYQLLKFIVKQLNKRIVEIKSLLDAVRMTAAQVYVNTTLMKSTDPGMVDPSAFKVDLLLAKSVDGLTKLIGFVPLVDALLLSNAKLILQLEILPPQKRARFLSSSSDFSAPPQVFEIRESSHKTHLEHYEEQIETILNHLDEFPLERIEHMEDKIEGLGRPIVRNTARMTYSHAVKGNWGSDVKTSTDHPLKNMEDRGILIVDAQAHDWNKDTWKILKNCKGDLLPLEYQRLTLLHKVLFTETECLVVSPDFKMPDENQILLKVPRQNNMYSFDMKTPGLTKDYACLIAKATSDESKLWHRRLGHINFKHLNKLVKGNLVRGLPSKVFRNDHTCVACQKGKQHKASCKAKLERTITVPLHTLHMDLFGPTSVKSINHASYCLVITDDCTRFSWVFFLATKDETSGILQNFIRQIENQLNHKVKIIRSDNGTEFKNRDMLEFCGNKGIKQEYSNARTPQQKWSLLIKNRDPD</sequence>
<dbReference type="InterPro" id="IPR025724">
    <property type="entry name" value="GAG-pre-integrase_dom"/>
</dbReference>
<evidence type="ECO:0000256" key="2">
    <source>
        <dbReference type="SAM" id="MobiDB-lite"/>
    </source>
</evidence>
<dbReference type="SUPFAM" id="SSF53098">
    <property type="entry name" value="Ribonuclease H-like"/>
    <property type="match status" value="1"/>
</dbReference>
<dbReference type="PANTHER" id="PTHR42648">
    <property type="entry name" value="TRANSPOSASE, PUTATIVE-RELATED"/>
    <property type="match status" value="1"/>
</dbReference>
<dbReference type="Gene3D" id="3.30.420.10">
    <property type="entry name" value="Ribonuclease H-like superfamily/Ribonuclease H"/>
    <property type="match status" value="1"/>
</dbReference>
<reference evidence="4" key="2">
    <citation type="submission" date="2022-01" db="EMBL/GenBank/DDBJ databases">
        <authorList>
            <person name="Yamashiro T."/>
            <person name="Shiraishi A."/>
            <person name="Satake H."/>
            <person name="Nakayama K."/>
        </authorList>
    </citation>
    <scope>NUCLEOTIDE SEQUENCE</scope>
</reference>
<feature type="coiled-coil region" evidence="1">
    <location>
        <begin position="153"/>
        <end position="208"/>
    </location>
</feature>
<dbReference type="Pfam" id="PF13976">
    <property type="entry name" value="gag_pre-integrs"/>
    <property type="match status" value="1"/>
</dbReference>
<organism evidence="4 5">
    <name type="scientific">Tanacetum coccineum</name>
    <dbReference type="NCBI Taxonomy" id="301880"/>
    <lineage>
        <taxon>Eukaryota</taxon>
        <taxon>Viridiplantae</taxon>
        <taxon>Streptophyta</taxon>
        <taxon>Embryophyta</taxon>
        <taxon>Tracheophyta</taxon>
        <taxon>Spermatophyta</taxon>
        <taxon>Magnoliopsida</taxon>
        <taxon>eudicotyledons</taxon>
        <taxon>Gunneridae</taxon>
        <taxon>Pentapetalae</taxon>
        <taxon>asterids</taxon>
        <taxon>campanulids</taxon>
        <taxon>Asterales</taxon>
        <taxon>Asteraceae</taxon>
        <taxon>Asteroideae</taxon>
        <taxon>Anthemideae</taxon>
        <taxon>Anthemidinae</taxon>
        <taxon>Tanacetum</taxon>
    </lineage>
</organism>
<dbReference type="InterPro" id="IPR039537">
    <property type="entry name" value="Retrotran_Ty1/copia-like"/>
</dbReference>
<accession>A0ABQ5GMA5</accession>
<reference evidence="4" key="1">
    <citation type="journal article" date="2022" name="Int. J. Mol. Sci.">
        <title>Draft Genome of Tanacetum Coccineum: Genomic Comparison of Closely Related Tanacetum-Family Plants.</title>
        <authorList>
            <person name="Yamashiro T."/>
            <person name="Shiraishi A."/>
            <person name="Nakayama K."/>
            <person name="Satake H."/>
        </authorList>
    </citation>
    <scope>NUCLEOTIDE SEQUENCE</scope>
</reference>
<evidence type="ECO:0000259" key="3">
    <source>
        <dbReference type="PROSITE" id="PS50994"/>
    </source>
</evidence>
<dbReference type="PROSITE" id="PS50994">
    <property type="entry name" value="INTEGRASE"/>
    <property type="match status" value="1"/>
</dbReference>
<evidence type="ECO:0000313" key="5">
    <source>
        <dbReference type="Proteomes" id="UP001151760"/>
    </source>
</evidence>
<dbReference type="EMBL" id="BQNB010018575">
    <property type="protein sequence ID" value="GJT75908.1"/>
    <property type="molecule type" value="Genomic_DNA"/>
</dbReference>
<keyword evidence="5" id="KW-1185">Reference proteome</keyword>
<proteinExistence type="predicted"/>
<name>A0ABQ5GMA5_9ASTR</name>
<dbReference type="InterPro" id="IPR036397">
    <property type="entry name" value="RNaseH_sf"/>
</dbReference>